<dbReference type="GO" id="GO:0033177">
    <property type="term" value="C:proton-transporting two-sector ATPase complex, proton-transporting domain"/>
    <property type="evidence" value="ECO:0007669"/>
    <property type="project" value="InterPro"/>
</dbReference>
<dbReference type="GO" id="GO:0015078">
    <property type="term" value="F:proton transmembrane transporter activity"/>
    <property type="evidence" value="ECO:0007669"/>
    <property type="project" value="InterPro"/>
</dbReference>
<evidence type="ECO:0000256" key="4">
    <source>
        <dbReference type="ARBA" id="ARBA00022989"/>
    </source>
</evidence>
<evidence type="ECO:0000256" key="1">
    <source>
        <dbReference type="ARBA" id="ARBA00004141"/>
    </source>
</evidence>
<dbReference type="Proteomes" id="UP000195573">
    <property type="component" value="Chromosome"/>
</dbReference>
<feature type="transmembrane region" description="Helical" evidence="7">
    <location>
        <begin position="113"/>
        <end position="132"/>
    </location>
</feature>
<dbReference type="InterPro" id="IPR038662">
    <property type="entry name" value="ATP_synth_F0_csu_sf"/>
</dbReference>
<dbReference type="Gene3D" id="1.20.20.10">
    <property type="entry name" value="F1F0 ATP synthase subunit C"/>
    <property type="match status" value="1"/>
</dbReference>
<feature type="transmembrane region" description="Helical" evidence="7">
    <location>
        <begin position="43"/>
        <end position="66"/>
    </location>
</feature>
<organism evidence="10 12">
    <name type="scientific">Sutcliffiella horikoshii</name>
    <dbReference type="NCBI Taxonomy" id="79883"/>
    <lineage>
        <taxon>Bacteria</taxon>
        <taxon>Bacillati</taxon>
        <taxon>Bacillota</taxon>
        <taxon>Bacilli</taxon>
        <taxon>Bacillales</taxon>
        <taxon>Bacillaceae</taxon>
        <taxon>Sutcliffiella</taxon>
    </lineage>
</organism>
<evidence type="ECO:0000256" key="7">
    <source>
        <dbReference type="SAM" id="Phobius"/>
    </source>
</evidence>
<proteinExistence type="predicted"/>
<keyword evidence="2 7" id="KW-0812">Transmembrane</keyword>
<dbReference type="KEGG" id="bhk:B4U37_07915"/>
<evidence type="ECO:0000313" key="11">
    <source>
        <dbReference type="Proteomes" id="UP000195573"/>
    </source>
</evidence>
<dbReference type="InterPro" id="IPR035921">
    <property type="entry name" value="F/V-ATP_Csub_sf"/>
</dbReference>
<evidence type="ECO:0000256" key="3">
    <source>
        <dbReference type="ARBA" id="ARBA00022781"/>
    </source>
</evidence>
<keyword evidence="5" id="KW-0813">Transport</keyword>
<reference evidence="9 11" key="1">
    <citation type="submission" date="2017-04" db="EMBL/GenBank/DDBJ databases">
        <title>Complete Genome Sequence of the Bacillus horikoshii 20a strain from Cuatro Cienegas, Coahuila, Mexico.</title>
        <authorList>
            <person name="Zarza E."/>
            <person name="Alcaraz L.D."/>
            <person name="Aguilar-Salinas B."/>
            <person name="Islas A."/>
            <person name="Olmedo-Alvarez G."/>
        </authorList>
    </citation>
    <scope>NUCLEOTIDE SEQUENCE [LARGE SCALE GENOMIC DNA]</scope>
    <source>
        <strain evidence="9 11">20a</strain>
    </source>
</reference>
<reference evidence="10 12" key="2">
    <citation type="submission" date="2019-08" db="EMBL/GenBank/DDBJ databases">
        <title>Bacillus genomes from the desert of Cuatro Cienegas, Coahuila.</title>
        <authorList>
            <person name="Olmedo-Alvarez G."/>
        </authorList>
    </citation>
    <scope>NUCLEOTIDE SEQUENCE [LARGE SCALE GENOMIC DNA]</scope>
    <source>
        <strain evidence="10 12">CH98b_3T</strain>
    </source>
</reference>
<comment type="subcellular location">
    <subcellularLocation>
        <location evidence="1">Membrane</location>
        <topology evidence="1">Multi-pass membrane protein</topology>
    </subcellularLocation>
</comment>
<keyword evidence="4 7" id="KW-1133">Transmembrane helix</keyword>
<keyword evidence="5" id="KW-0406">Ion transport</keyword>
<dbReference type="OrthoDB" id="2875882at2"/>
<feature type="transmembrane region" description="Helical" evidence="7">
    <location>
        <begin position="6"/>
        <end position="22"/>
    </location>
</feature>
<dbReference type="GeneID" id="96738351"/>
<gene>
    <name evidence="9" type="ORF">B4U37_07915</name>
    <name evidence="10" type="ORF">FZC75_04220</name>
</gene>
<sequence>MDALYLFVIAAVIASFGISIVLRSSMEKLVLEPETFGQIQSRFFIYVAVIEALPIILIVFGFMTLMDSTVNLFIPITIVAVSVLVNFILNLIKKNELVSGAPALQEKLMTFFLIGNVLMTAIPIVAIVATFVR</sequence>
<evidence type="ECO:0000313" key="10">
    <source>
        <dbReference type="EMBL" id="TYS73545.1"/>
    </source>
</evidence>
<evidence type="ECO:0000313" key="12">
    <source>
        <dbReference type="Proteomes" id="UP000324517"/>
    </source>
</evidence>
<feature type="domain" description="V-ATPase proteolipid subunit C-like" evidence="8">
    <location>
        <begin position="7"/>
        <end position="63"/>
    </location>
</feature>
<dbReference type="EMBL" id="CP020880">
    <property type="protein sequence ID" value="ART75958.1"/>
    <property type="molecule type" value="Genomic_DNA"/>
</dbReference>
<evidence type="ECO:0000313" key="9">
    <source>
        <dbReference type="EMBL" id="ART75958.1"/>
    </source>
</evidence>
<protein>
    <submittedName>
        <fullName evidence="10">F0F1 ATP synthase subunit C</fullName>
    </submittedName>
</protein>
<feature type="transmembrane region" description="Helical" evidence="7">
    <location>
        <begin position="72"/>
        <end position="92"/>
    </location>
</feature>
<keyword evidence="11" id="KW-1185">Reference proteome</keyword>
<dbReference type="AlphaFoldDB" id="A0A1Y0CKY5"/>
<name>A0A1Y0CKY5_9BACI</name>
<dbReference type="SUPFAM" id="SSF81333">
    <property type="entry name" value="F1F0 ATP synthase subunit C"/>
    <property type="match status" value="1"/>
</dbReference>
<evidence type="ECO:0000256" key="5">
    <source>
        <dbReference type="ARBA" id="ARBA00023065"/>
    </source>
</evidence>
<dbReference type="Proteomes" id="UP000324517">
    <property type="component" value="Unassembled WGS sequence"/>
</dbReference>
<keyword evidence="3" id="KW-0375">Hydrogen ion transport</keyword>
<keyword evidence="6 7" id="KW-0472">Membrane</keyword>
<dbReference type="Pfam" id="PF00137">
    <property type="entry name" value="ATP-synt_C"/>
    <property type="match status" value="1"/>
</dbReference>
<dbReference type="EMBL" id="VTET01000002">
    <property type="protein sequence ID" value="TYS73545.1"/>
    <property type="molecule type" value="Genomic_DNA"/>
</dbReference>
<dbReference type="RefSeq" id="WP_010193216.1">
    <property type="nucleotide sequence ID" value="NZ_CP020880.1"/>
</dbReference>
<dbReference type="InterPro" id="IPR002379">
    <property type="entry name" value="ATPase_proteolipid_c-like_dom"/>
</dbReference>
<evidence type="ECO:0000259" key="8">
    <source>
        <dbReference type="Pfam" id="PF00137"/>
    </source>
</evidence>
<evidence type="ECO:0000256" key="2">
    <source>
        <dbReference type="ARBA" id="ARBA00022692"/>
    </source>
</evidence>
<accession>A0A1Y0CKY5</accession>
<evidence type="ECO:0000256" key="6">
    <source>
        <dbReference type="ARBA" id="ARBA00023136"/>
    </source>
</evidence>